<dbReference type="InterPro" id="IPR008279">
    <property type="entry name" value="PEP-util_enz_mobile_dom"/>
</dbReference>
<sequence length="1428" mass="164265">MNNLLELDRIQSDALTKNLDLTNVKVEVPPHFEILVEAVKGYAGKEQQARELLLEYHHLYRNWQFVIQETWRYATSNLRLYRNHPLNGMVVYLLSHILLGALRQSERSEIRNLAADHLLAFWLKISEEMSEEISRPVPAGVSLEIMDQAVPDITACHQGIPRFFLRELSQLDERPFEHLMRSYYQPKKLAKRLLKIWTETASFLELRALMQRLTEETYHFWLLREDPCEWLNQQGQSSCAAAPWVNLCSFVSHHQFQVRLQMLKTEIEREKDHREAVAKLTELPDFHEIVRHYFKLPEELKRYETADDGTHLSMLMRLKIMETRGLEGIHEETLREINFDIARIIRQEPAEGLQNFLNRIFDVLEVCMKNYPEAALQIVRTIGVEVIHTGIPSLIDPFLKRIICMGFQTPKLGGISEHWQRDVNPAHLPNIRIWLEIIKKNPARTKMLLSALIVNLSLGGIYIRDTDLFQKDVSQLLHAPIRTAYNLIKQLAKLFPVYFNQIGAEGQLRAVSTDVDELTGRSDRLIHFLRKQSHVESNNVVVSFIEAIINFWRTLDKSKLKELVPAEIYSEIVTSGPLVDEVHRIFTLIFESKTIHHVKDLLDLSEEDALSLIQQVPDLSDRERKRAFLIIQLYQLLHEKYALSFKDIHIHLQRAANLGLPDPTHLLEALEYPDPGMKLEAILDYLMELKEVIHTPSELHIQENIYYKRHIAVDIPSMYGTYNEHKFDALGLTFRLENLANVLFEEIIFSFNLSFITRATFFRIAKFLPLFIKALAIDGITSNRLELQTELFLKSLEVRRFSHSQFMDIFRGFSEAIKQIIQTNYHSVHEANLDLVIKQLGPENLLPRYQREGHAESQAERNQRVSESFLRDLIARTFGLQYFDHFIGSILTTLATQREVLSTDKLDLLLSYDPEKTISLVYKPNPKTYDLIHMGNKGYNLAKLYSIGIKVPPAFVITTEYFRCRSVITDFAQAREDFEERVMNHITKLEEETGRGFGCPGNALLLSVRSGAAVSMPGMMNTFLNVGINEQVVEGLIRQTGQSWFAWDNYRRFIQSWGMSFGMQRDEFDAIMAYYKKVHGRLVKREFKPEEIRELALAYRKKLEEHHIDFSDSPKEQLFTAIGQVMESWYSEKAKTYREIMMLSENWGTAVAIQAMVFGNLDNRSGAGVMFTHNPKTSEDEIDPVGDFTLGNQGEDVVGGLVKTLPLSEKQRLAEGEREEYSLEKLFPRVYQRLFDIARELVSRRSWAPQEIEFTFQGDGEEGVYILQSRNMAPRVRRLYPVFKPSAELQQMHIGSGIGVSGGALSGLVAFDLDSIVRLRKEHLNQPIILIRADTVPDDIGEISISDGILTGKGGATSHAAIVAHRLGKTCVVGLSKMKVWEKEKKCIITSPSQTEHIIHTGDSIAIDGRSGAVYMGYHETIQVDVLN</sequence>
<evidence type="ECO:0000313" key="4">
    <source>
        <dbReference type="Proteomes" id="UP001144372"/>
    </source>
</evidence>
<dbReference type="GO" id="GO:0016301">
    <property type="term" value="F:kinase activity"/>
    <property type="evidence" value="ECO:0007669"/>
    <property type="project" value="InterPro"/>
</dbReference>
<gene>
    <name evidence="3" type="ORF">DAMNIGENAA_36220</name>
</gene>
<proteinExistence type="predicted"/>
<feature type="domain" description="PEP-utilising enzyme mobile" evidence="1">
    <location>
        <begin position="1325"/>
        <end position="1412"/>
    </location>
</feature>
<evidence type="ECO:0000259" key="2">
    <source>
        <dbReference type="Pfam" id="PF01326"/>
    </source>
</evidence>
<dbReference type="Pfam" id="PF01326">
    <property type="entry name" value="PPDK_N"/>
    <property type="match status" value="1"/>
</dbReference>
<dbReference type="PANTHER" id="PTHR22931">
    <property type="entry name" value="PHOSPHOENOLPYRUVATE DIKINASE-RELATED"/>
    <property type="match status" value="1"/>
</dbReference>
<dbReference type="Proteomes" id="UP001144372">
    <property type="component" value="Unassembled WGS sequence"/>
</dbReference>
<evidence type="ECO:0000313" key="3">
    <source>
        <dbReference type="EMBL" id="GLI36189.1"/>
    </source>
</evidence>
<dbReference type="InterPro" id="IPR013815">
    <property type="entry name" value="ATP_grasp_subdomain_1"/>
</dbReference>
<dbReference type="EMBL" id="BSDR01000001">
    <property type="protein sequence ID" value="GLI36189.1"/>
    <property type="molecule type" value="Genomic_DNA"/>
</dbReference>
<dbReference type="SUPFAM" id="SSF52009">
    <property type="entry name" value="Phosphohistidine domain"/>
    <property type="match status" value="1"/>
</dbReference>
<keyword evidence="4" id="KW-1185">Reference proteome</keyword>
<dbReference type="GO" id="GO:0005524">
    <property type="term" value="F:ATP binding"/>
    <property type="evidence" value="ECO:0007669"/>
    <property type="project" value="InterPro"/>
</dbReference>
<reference evidence="3" key="1">
    <citation type="submission" date="2022-12" db="EMBL/GenBank/DDBJ databases">
        <title>Reference genome sequencing for broad-spectrum identification of bacterial and archaeal isolates by mass spectrometry.</title>
        <authorList>
            <person name="Sekiguchi Y."/>
            <person name="Tourlousse D.M."/>
        </authorList>
    </citation>
    <scope>NUCLEOTIDE SEQUENCE</scope>
    <source>
        <strain evidence="3">ASRB1</strain>
    </source>
</reference>
<dbReference type="GO" id="GO:0050242">
    <property type="term" value="F:pyruvate, phosphate dikinase activity"/>
    <property type="evidence" value="ECO:0007669"/>
    <property type="project" value="InterPro"/>
</dbReference>
<dbReference type="InterPro" id="IPR010121">
    <property type="entry name" value="Pyruvate_phosphate_dikinase"/>
</dbReference>
<protein>
    <submittedName>
        <fullName evidence="3">Phosphoenolpyruvate synthase/pyruvate phosphate dikinase</fullName>
    </submittedName>
</protein>
<comment type="caution">
    <text evidence="3">The sequence shown here is derived from an EMBL/GenBank/DDBJ whole genome shotgun (WGS) entry which is preliminary data.</text>
</comment>
<dbReference type="InterPro" id="IPR036637">
    <property type="entry name" value="Phosphohistidine_dom_sf"/>
</dbReference>
<dbReference type="SUPFAM" id="SSF56059">
    <property type="entry name" value="Glutathione synthetase ATP-binding domain-like"/>
    <property type="match status" value="1"/>
</dbReference>
<dbReference type="Gene3D" id="3.30.470.20">
    <property type="entry name" value="ATP-grasp fold, B domain"/>
    <property type="match status" value="1"/>
</dbReference>
<evidence type="ECO:0000259" key="1">
    <source>
        <dbReference type="Pfam" id="PF00391"/>
    </source>
</evidence>
<dbReference type="Gene3D" id="1.20.80.30">
    <property type="match status" value="1"/>
</dbReference>
<feature type="domain" description="Pyruvate phosphate dikinase AMP/ATP-binding" evidence="2">
    <location>
        <begin position="976"/>
        <end position="1203"/>
    </location>
</feature>
<dbReference type="Gene3D" id="3.30.1490.20">
    <property type="entry name" value="ATP-grasp fold, A domain"/>
    <property type="match status" value="1"/>
</dbReference>
<name>A0A9W6FWL7_9BACT</name>
<organism evidence="3 4">
    <name type="scientific">Desulforhabdus amnigena</name>
    <dbReference type="NCBI Taxonomy" id="40218"/>
    <lineage>
        <taxon>Bacteria</taxon>
        <taxon>Pseudomonadati</taxon>
        <taxon>Thermodesulfobacteriota</taxon>
        <taxon>Syntrophobacteria</taxon>
        <taxon>Syntrophobacterales</taxon>
        <taxon>Syntrophobacteraceae</taxon>
        <taxon>Desulforhabdus</taxon>
    </lineage>
</organism>
<dbReference type="Pfam" id="PF00391">
    <property type="entry name" value="PEP-utilizers"/>
    <property type="match status" value="1"/>
</dbReference>
<accession>A0A9W6FWL7</accession>
<dbReference type="RefSeq" id="WP_281796417.1">
    <property type="nucleotide sequence ID" value="NZ_BSDR01000001.1"/>
</dbReference>
<dbReference type="InterPro" id="IPR002192">
    <property type="entry name" value="PPDK_AMP/ATP-bd"/>
</dbReference>
<dbReference type="PANTHER" id="PTHR22931:SF9">
    <property type="entry name" value="PYRUVATE, PHOSPHATE DIKINASE 1, CHLOROPLASTIC"/>
    <property type="match status" value="1"/>
</dbReference>
<dbReference type="Gene3D" id="3.50.30.10">
    <property type="entry name" value="Phosphohistidine domain"/>
    <property type="match status" value="1"/>
</dbReference>